<dbReference type="PANTHER" id="PTHR43132:SF2">
    <property type="entry name" value="ARSENICAL RESISTANCE OPERON REPRESSOR ARSR-RELATED"/>
    <property type="match status" value="1"/>
</dbReference>
<protein>
    <submittedName>
        <fullName evidence="5">Transcriptional regulator, ArsR family</fullName>
    </submittedName>
</protein>
<keyword evidence="1" id="KW-0805">Transcription regulation</keyword>
<evidence type="ECO:0000256" key="3">
    <source>
        <dbReference type="ARBA" id="ARBA00023163"/>
    </source>
</evidence>
<dbReference type="Pfam" id="PF01022">
    <property type="entry name" value="HTH_5"/>
    <property type="match status" value="1"/>
</dbReference>
<gene>
    <name evidence="5" type="ORF">SAMN02745157_2858</name>
</gene>
<proteinExistence type="predicted"/>
<dbReference type="Proteomes" id="UP000184485">
    <property type="component" value="Unassembled WGS sequence"/>
</dbReference>
<evidence type="ECO:0000259" key="4">
    <source>
        <dbReference type="PROSITE" id="PS50987"/>
    </source>
</evidence>
<organism evidence="5 6">
    <name type="scientific">Kaistia soli DSM 19436</name>
    <dbReference type="NCBI Taxonomy" id="1122133"/>
    <lineage>
        <taxon>Bacteria</taxon>
        <taxon>Pseudomonadati</taxon>
        <taxon>Pseudomonadota</taxon>
        <taxon>Alphaproteobacteria</taxon>
        <taxon>Hyphomicrobiales</taxon>
        <taxon>Kaistiaceae</taxon>
        <taxon>Kaistia</taxon>
    </lineage>
</organism>
<dbReference type="RefSeq" id="WP_073053765.1">
    <property type="nucleotide sequence ID" value="NZ_FQUP01000002.1"/>
</dbReference>
<evidence type="ECO:0000256" key="1">
    <source>
        <dbReference type="ARBA" id="ARBA00023015"/>
    </source>
</evidence>
<dbReference type="AlphaFoldDB" id="A0A1M5E1B8"/>
<dbReference type="OrthoDB" id="194599at2"/>
<dbReference type="GO" id="GO:0003700">
    <property type="term" value="F:DNA-binding transcription factor activity"/>
    <property type="evidence" value="ECO:0007669"/>
    <property type="project" value="InterPro"/>
</dbReference>
<dbReference type="InterPro" id="IPR011991">
    <property type="entry name" value="ArsR-like_HTH"/>
</dbReference>
<keyword evidence="3" id="KW-0804">Transcription</keyword>
<dbReference type="InterPro" id="IPR051011">
    <property type="entry name" value="Metal_resp_trans_reg"/>
</dbReference>
<dbReference type="InterPro" id="IPR036390">
    <property type="entry name" value="WH_DNA-bd_sf"/>
</dbReference>
<dbReference type="STRING" id="1122133.SAMN02745157_2858"/>
<dbReference type="PROSITE" id="PS50987">
    <property type="entry name" value="HTH_ARSR_2"/>
    <property type="match status" value="1"/>
</dbReference>
<keyword evidence="2" id="KW-0238">DNA-binding</keyword>
<dbReference type="InterPro" id="IPR001845">
    <property type="entry name" value="HTH_ArsR_DNA-bd_dom"/>
</dbReference>
<dbReference type="Gene3D" id="1.10.10.10">
    <property type="entry name" value="Winged helix-like DNA-binding domain superfamily/Winged helix DNA-binding domain"/>
    <property type="match status" value="1"/>
</dbReference>
<feature type="domain" description="HTH arsR-type" evidence="4">
    <location>
        <begin position="9"/>
        <end position="101"/>
    </location>
</feature>
<dbReference type="GO" id="GO:0003677">
    <property type="term" value="F:DNA binding"/>
    <property type="evidence" value="ECO:0007669"/>
    <property type="project" value="UniProtKB-KW"/>
</dbReference>
<accession>A0A1M5E1B8</accession>
<dbReference type="NCBIfam" id="NF033788">
    <property type="entry name" value="HTH_metalloreg"/>
    <property type="match status" value="1"/>
</dbReference>
<sequence>MEADALDGLQQKAGEAAQFLKLIANEHRLLILCHLAGQGEMTVTALADEVGLSQSALSQHLARLREDDLVAFRRESQTLYYRISDVRAVQILETMKRIFCP</sequence>
<dbReference type="CDD" id="cd00090">
    <property type="entry name" value="HTH_ARSR"/>
    <property type="match status" value="1"/>
</dbReference>
<dbReference type="SUPFAM" id="SSF46785">
    <property type="entry name" value="Winged helix' DNA-binding domain"/>
    <property type="match status" value="1"/>
</dbReference>
<dbReference type="EMBL" id="FQUP01000002">
    <property type="protein sequence ID" value="SHF72851.1"/>
    <property type="molecule type" value="Genomic_DNA"/>
</dbReference>
<dbReference type="PRINTS" id="PR00778">
    <property type="entry name" value="HTHARSR"/>
</dbReference>
<name>A0A1M5E1B8_9HYPH</name>
<evidence type="ECO:0000313" key="5">
    <source>
        <dbReference type="EMBL" id="SHF72851.1"/>
    </source>
</evidence>
<keyword evidence="6" id="KW-1185">Reference proteome</keyword>
<dbReference type="SMART" id="SM00418">
    <property type="entry name" value="HTH_ARSR"/>
    <property type="match status" value="1"/>
</dbReference>
<reference evidence="5 6" key="1">
    <citation type="submission" date="2016-11" db="EMBL/GenBank/DDBJ databases">
        <authorList>
            <person name="Jaros S."/>
            <person name="Januszkiewicz K."/>
            <person name="Wedrychowicz H."/>
        </authorList>
    </citation>
    <scope>NUCLEOTIDE SEQUENCE [LARGE SCALE GENOMIC DNA]</scope>
    <source>
        <strain evidence="5 6">DSM 19436</strain>
    </source>
</reference>
<dbReference type="PANTHER" id="PTHR43132">
    <property type="entry name" value="ARSENICAL RESISTANCE OPERON REPRESSOR ARSR-RELATED"/>
    <property type="match status" value="1"/>
</dbReference>
<dbReference type="InterPro" id="IPR036388">
    <property type="entry name" value="WH-like_DNA-bd_sf"/>
</dbReference>
<evidence type="ECO:0000256" key="2">
    <source>
        <dbReference type="ARBA" id="ARBA00023125"/>
    </source>
</evidence>
<evidence type="ECO:0000313" key="6">
    <source>
        <dbReference type="Proteomes" id="UP000184485"/>
    </source>
</evidence>